<dbReference type="PANTHER" id="PTHR43316">
    <property type="entry name" value="HYDROLASE, HALOACID DELAHOGENASE-RELATED"/>
    <property type="match status" value="1"/>
</dbReference>
<dbReference type="AlphaFoldDB" id="A0A953M2X4"/>
<comment type="similarity">
    <text evidence="1">Belongs to the HAD-like hydrolase superfamily. S-2-haloalkanoic acid dehalogenase family.</text>
</comment>
<dbReference type="PANTHER" id="PTHR43316:SF3">
    <property type="entry name" value="HALOACID DEHALOGENASE, TYPE II (AFU_ORTHOLOGUE AFUA_2G07750)-RELATED"/>
    <property type="match status" value="1"/>
</dbReference>
<gene>
    <name evidence="3" type="ORF">K8I29_17425</name>
</gene>
<organism evidence="3 4">
    <name type="scientific">Candidatus Nitrobium versatile</name>
    <dbReference type="NCBI Taxonomy" id="2884831"/>
    <lineage>
        <taxon>Bacteria</taxon>
        <taxon>Pseudomonadati</taxon>
        <taxon>Nitrospirota</taxon>
        <taxon>Nitrospiria</taxon>
        <taxon>Nitrospirales</taxon>
        <taxon>Nitrospiraceae</taxon>
        <taxon>Candidatus Nitrobium</taxon>
    </lineage>
</organism>
<evidence type="ECO:0000313" key="3">
    <source>
        <dbReference type="EMBL" id="MBZ0157980.1"/>
    </source>
</evidence>
<dbReference type="NCBIfam" id="TIGR01493">
    <property type="entry name" value="HAD-SF-IA-v2"/>
    <property type="match status" value="1"/>
</dbReference>
<protein>
    <submittedName>
        <fullName evidence="3">Haloacid dehalogenase type II</fullName>
    </submittedName>
</protein>
<proteinExistence type="inferred from homology"/>
<dbReference type="NCBIfam" id="TIGR01428">
    <property type="entry name" value="HAD_type_II"/>
    <property type="match status" value="1"/>
</dbReference>
<reference evidence="3" key="1">
    <citation type="journal article" date="2021" name="bioRxiv">
        <title>Unraveling nitrogen, sulfur and carbon metabolic pathways and microbial community transcriptional responses to substrate deprivation and toxicity stresses in a bioreactor mimicking anoxic brackish coastal sediment conditions.</title>
        <authorList>
            <person name="Martins P.D."/>
            <person name="Echeveste M.J."/>
            <person name="Arshad A."/>
            <person name="Kurth J."/>
            <person name="Ouboter H."/>
            <person name="Jetten M.S.M."/>
            <person name="Welte C.U."/>
        </authorList>
    </citation>
    <scope>NUCLEOTIDE SEQUENCE</scope>
    <source>
        <strain evidence="3">MAG_39</strain>
    </source>
</reference>
<dbReference type="Gene3D" id="1.10.150.240">
    <property type="entry name" value="Putative phosphatase, domain 2"/>
    <property type="match status" value="1"/>
</dbReference>
<dbReference type="InterPro" id="IPR023198">
    <property type="entry name" value="PGP-like_dom2"/>
</dbReference>
<keyword evidence="2" id="KW-0378">Hydrolase</keyword>
<dbReference type="InterPro" id="IPR051540">
    <property type="entry name" value="S-2-haloacid_dehalogenase"/>
</dbReference>
<dbReference type="Proteomes" id="UP000705867">
    <property type="component" value="Unassembled WGS sequence"/>
</dbReference>
<reference evidence="3" key="2">
    <citation type="submission" date="2021-08" db="EMBL/GenBank/DDBJ databases">
        <authorList>
            <person name="Dalcin Martins P."/>
        </authorList>
    </citation>
    <scope>NUCLEOTIDE SEQUENCE</scope>
    <source>
        <strain evidence="3">MAG_39</strain>
    </source>
</reference>
<name>A0A953M2X4_9BACT</name>
<dbReference type="GO" id="GO:0019120">
    <property type="term" value="F:hydrolase activity, acting on acid halide bonds, in C-halide compounds"/>
    <property type="evidence" value="ECO:0007669"/>
    <property type="project" value="InterPro"/>
</dbReference>
<sequence length="223" mass="24248">MVIIFDTLGTLFSFKSIRNECRMQGIPEETAEVWLSAMSQTSMAATLYGRYIPLDDAAEASLNRIIEAKGMPGTAVIPLLNALHTAKPQENARECLRTLRTDGHRLVILANSSIQAAYSLLEKAGFTYLFDHIFSCDAVTACKPHPAPYRMAVDRMGTAPADACLVSVYGWEVMGADTVGLNTIWVAEIEKRWPFPGHPPGIAVANLSDVPGALARQLTAAIR</sequence>
<dbReference type="Pfam" id="PF00702">
    <property type="entry name" value="Hydrolase"/>
    <property type="match status" value="1"/>
</dbReference>
<comment type="caution">
    <text evidence="3">The sequence shown here is derived from an EMBL/GenBank/DDBJ whole genome shotgun (WGS) entry which is preliminary data.</text>
</comment>
<dbReference type="Gene3D" id="3.40.50.1000">
    <property type="entry name" value="HAD superfamily/HAD-like"/>
    <property type="match status" value="1"/>
</dbReference>
<dbReference type="SUPFAM" id="SSF56784">
    <property type="entry name" value="HAD-like"/>
    <property type="match status" value="1"/>
</dbReference>
<evidence type="ECO:0000256" key="2">
    <source>
        <dbReference type="ARBA" id="ARBA00022801"/>
    </source>
</evidence>
<dbReference type="InterPro" id="IPR006328">
    <property type="entry name" value="2-HAD"/>
</dbReference>
<dbReference type="PRINTS" id="PR00413">
    <property type="entry name" value="HADHALOGNASE"/>
</dbReference>
<dbReference type="EMBL" id="JAIOIV010000132">
    <property type="protein sequence ID" value="MBZ0157980.1"/>
    <property type="molecule type" value="Genomic_DNA"/>
</dbReference>
<dbReference type="SFLD" id="SFLDG01129">
    <property type="entry name" value="C1.5:_HAD__Beta-PGM__Phosphata"/>
    <property type="match status" value="1"/>
</dbReference>
<dbReference type="InterPro" id="IPR036412">
    <property type="entry name" value="HAD-like_sf"/>
</dbReference>
<evidence type="ECO:0000256" key="1">
    <source>
        <dbReference type="ARBA" id="ARBA00008106"/>
    </source>
</evidence>
<accession>A0A953M2X4</accession>
<evidence type="ECO:0000313" key="4">
    <source>
        <dbReference type="Proteomes" id="UP000705867"/>
    </source>
</evidence>
<dbReference type="InterPro" id="IPR023214">
    <property type="entry name" value="HAD_sf"/>
</dbReference>
<dbReference type="InterPro" id="IPR006439">
    <property type="entry name" value="HAD-SF_hydro_IA"/>
</dbReference>
<dbReference type="SFLD" id="SFLDS00003">
    <property type="entry name" value="Haloacid_Dehalogenase"/>
    <property type="match status" value="1"/>
</dbReference>